<evidence type="ECO:0008006" key="3">
    <source>
        <dbReference type="Google" id="ProtNLM"/>
    </source>
</evidence>
<gene>
    <name evidence="2" type="ORF">IBLFYP30_00140</name>
</gene>
<name>A0A6N2ZT35_9FIRM</name>
<sequence length="295" mass="33924">MKKIKIISCILCLVICICCGCSSKANQKSTSSQSNTISNNEKNKTITVHKDKNTIKERYDVPEGYERVSTEENSFGEFLRNSKLEKYGEKVKYYDGRTKDKANVYDSVFDVDIGDRDLHQCADAVMLLRAEYLYQNKRYDEISFEFVDGFKAEYSKWRRGYRINVGENSCSYYKGAKPSNTYSTFRKYMDLVFAYSSTLSLDEELKSVDVDDMQIGDVFVKGGSPGHCVIVVDMAENKSTGQKVFMLAQSYMPAQQTQLLINPNDDNLSPWYSLDFGDNLRTPEWIFSKDQLKRF</sequence>
<dbReference type="EMBL" id="CACRUE010000012">
    <property type="protein sequence ID" value="VYT80990.1"/>
    <property type="molecule type" value="Genomic_DNA"/>
</dbReference>
<organism evidence="2">
    <name type="scientific">Intestinibacter bartlettii</name>
    <dbReference type="NCBI Taxonomy" id="261299"/>
    <lineage>
        <taxon>Bacteria</taxon>
        <taxon>Bacillati</taxon>
        <taxon>Bacillota</taxon>
        <taxon>Clostridia</taxon>
        <taxon>Peptostreptococcales</taxon>
        <taxon>Peptostreptococcaceae</taxon>
        <taxon>Intestinibacter</taxon>
    </lineage>
</organism>
<proteinExistence type="predicted"/>
<dbReference type="RefSeq" id="WP_156530649.1">
    <property type="nucleotide sequence ID" value="NZ_CACRUE010000012.1"/>
</dbReference>
<dbReference type="AlphaFoldDB" id="A0A6N2ZT35"/>
<dbReference type="InterPro" id="IPR032315">
    <property type="entry name" value="DUF4846"/>
</dbReference>
<evidence type="ECO:0000256" key="1">
    <source>
        <dbReference type="SAM" id="SignalP"/>
    </source>
</evidence>
<dbReference type="Pfam" id="PF16138">
    <property type="entry name" value="DUF4846"/>
    <property type="match status" value="1"/>
</dbReference>
<feature type="signal peptide" evidence="1">
    <location>
        <begin position="1"/>
        <end position="27"/>
    </location>
</feature>
<evidence type="ECO:0000313" key="2">
    <source>
        <dbReference type="EMBL" id="VYT80990.1"/>
    </source>
</evidence>
<feature type="chain" id="PRO_5026976780" description="DUF4846 domain-containing protein" evidence="1">
    <location>
        <begin position="28"/>
        <end position="295"/>
    </location>
</feature>
<keyword evidence="1" id="KW-0732">Signal</keyword>
<accession>A0A6N2ZT35</accession>
<reference evidence="2" key="1">
    <citation type="submission" date="2019-11" db="EMBL/GenBank/DDBJ databases">
        <authorList>
            <person name="Feng L."/>
        </authorList>
    </citation>
    <scope>NUCLEOTIDE SEQUENCE</scope>
    <source>
        <strain evidence="2">IbartlettiiLFYP30</strain>
    </source>
</reference>
<protein>
    <recommendedName>
        <fullName evidence="3">DUF4846 domain-containing protein</fullName>
    </recommendedName>
</protein>